<evidence type="ECO:0000256" key="1">
    <source>
        <dbReference type="SAM" id="Phobius"/>
    </source>
</evidence>
<dbReference type="AlphaFoldDB" id="U7D5H1"/>
<name>U7D5H1_9BACT</name>
<accession>U7D5H1</accession>
<feature type="transmembrane region" description="Helical" evidence="1">
    <location>
        <begin position="12"/>
        <end position="31"/>
    </location>
</feature>
<protein>
    <submittedName>
        <fullName evidence="2">Uncharacterized protein</fullName>
    </submittedName>
</protein>
<reference evidence="2 3" key="1">
    <citation type="journal article" date="2013" name="Environ. Microbiol.">
        <title>Genome analysis of Chitinivibrio alkaliphilus gen. nov., sp. nov., a novel extremely haloalkaliphilic anaerobic chitinolytic bacterium from the candidate phylum Termite Group 3.</title>
        <authorList>
            <person name="Sorokin D.Y."/>
            <person name="Gumerov V.M."/>
            <person name="Rakitin A.L."/>
            <person name="Beletsky A.V."/>
            <person name="Damste J.S."/>
            <person name="Muyzer G."/>
            <person name="Mardanov A.V."/>
            <person name="Ravin N.V."/>
        </authorList>
    </citation>
    <scope>NUCLEOTIDE SEQUENCE [LARGE SCALE GENOMIC DNA]</scope>
    <source>
        <strain evidence="2 3">ACht1</strain>
    </source>
</reference>
<dbReference type="Proteomes" id="UP000017148">
    <property type="component" value="Unassembled WGS sequence"/>
</dbReference>
<evidence type="ECO:0000313" key="3">
    <source>
        <dbReference type="Proteomes" id="UP000017148"/>
    </source>
</evidence>
<evidence type="ECO:0000313" key="2">
    <source>
        <dbReference type="EMBL" id="ERP31203.1"/>
    </source>
</evidence>
<proteinExistence type="predicted"/>
<organism evidence="2 3">
    <name type="scientific">Chitinivibrio alkaliphilus ACht1</name>
    <dbReference type="NCBI Taxonomy" id="1313304"/>
    <lineage>
        <taxon>Bacteria</taxon>
        <taxon>Pseudomonadati</taxon>
        <taxon>Fibrobacterota</taxon>
        <taxon>Chitinivibrionia</taxon>
        <taxon>Chitinivibrionales</taxon>
        <taxon>Chitinivibrionaceae</taxon>
        <taxon>Chitinivibrio</taxon>
    </lineage>
</organism>
<gene>
    <name evidence="2" type="ORF">CALK_1916</name>
</gene>
<dbReference type="EMBL" id="ASJR01000017">
    <property type="protein sequence ID" value="ERP31203.1"/>
    <property type="molecule type" value="Genomic_DNA"/>
</dbReference>
<sequence>MMVLPLRVFRAVVTAFFWCGVVLVPFVGSVWKEGRAHVLTREEITLRQELRELQSRIAAMGVEISHLTHPRRLGEYRALFDDLEEATMENTFYVRRERSSQETSRRSSTRDFFEKLLRPLE</sequence>
<keyword evidence="1" id="KW-0472">Membrane</keyword>
<keyword evidence="1" id="KW-1133">Transmembrane helix</keyword>
<keyword evidence="1" id="KW-0812">Transmembrane</keyword>
<dbReference type="RefSeq" id="WP_022637341.1">
    <property type="nucleotide sequence ID" value="NZ_ASJR01000017.1"/>
</dbReference>
<keyword evidence="3" id="KW-1185">Reference proteome</keyword>
<dbReference type="STRING" id="1313304.CALK_1916"/>
<comment type="caution">
    <text evidence="2">The sequence shown here is derived from an EMBL/GenBank/DDBJ whole genome shotgun (WGS) entry which is preliminary data.</text>
</comment>